<dbReference type="Pfam" id="PF03583">
    <property type="entry name" value="LIP"/>
    <property type="match status" value="1"/>
</dbReference>
<dbReference type="GeneID" id="37023908"/>
<keyword evidence="4" id="KW-0964">Secreted</keyword>
<dbReference type="SUPFAM" id="SSF53474">
    <property type="entry name" value="alpha/beta-Hydrolases"/>
    <property type="match status" value="1"/>
</dbReference>
<dbReference type="EC" id="3.1.1.3" evidence="3"/>
<comment type="catalytic activity">
    <reaction evidence="1">
        <text>a triacylglycerol + H2O = a diacylglycerol + a fatty acid + H(+)</text>
        <dbReference type="Rhea" id="RHEA:12044"/>
        <dbReference type="ChEBI" id="CHEBI:15377"/>
        <dbReference type="ChEBI" id="CHEBI:15378"/>
        <dbReference type="ChEBI" id="CHEBI:17855"/>
        <dbReference type="ChEBI" id="CHEBI:18035"/>
        <dbReference type="ChEBI" id="CHEBI:28868"/>
        <dbReference type="EC" id="3.1.1.3"/>
    </reaction>
</comment>
<feature type="signal peptide" evidence="8">
    <location>
        <begin position="1"/>
        <end position="19"/>
    </location>
</feature>
<dbReference type="InterPro" id="IPR005152">
    <property type="entry name" value="Lipase_secreted"/>
</dbReference>
<evidence type="ECO:0000313" key="10">
    <source>
        <dbReference type="Proteomes" id="UP000245771"/>
    </source>
</evidence>
<organism evidence="9 10">
    <name type="scientific">Meira miltonrushii</name>
    <dbReference type="NCBI Taxonomy" id="1280837"/>
    <lineage>
        <taxon>Eukaryota</taxon>
        <taxon>Fungi</taxon>
        <taxon>Dikarya</taxon>
        <taxon>Basidiomycota</taxon>
        <taxon>Ustilaginomycotina</taxon>
        <taxon>Exobasidiomycetes</taxon>
        <taxon>Exobasidiales</taxon>
        <taxon>Brachybasidiaceae</taxon>
        <taxon>Meira</taxon>
    </lineage>
</organism>
<keyword evidence="5" id="KW-0378">Hydrolase</keyword>
<keyword evidence="6" id="KW-0442">Lipid degradation</keyword>
<dbReference type="GO" id="GO:0005576">
    <property type="term" value="C:extracellular region"/>
    <property type="evidence" value="ECO:0007669"/>
    <property type="project" value="UniProtKB-SubCell"/>
</dbReference>
<dbReference type="InParanoid" id="A0A316VLZ5"/>
<evidence type="ECO:0000256" key="4">
    <source>
        <dbReference type="ARBA" id="ARBA00022525"/>
    </source>
</evidence>
<evidence type="ECO:0000256" key="3">
    <source>
        <dbReference type="ARBA" id="ARBA00013279"/>
    </source>
</evidence>
<dbReference type="PANTHER" id="PTHR34853">
    <property type="match status" value="1"/>
</dbReference>
<dbReference type="GO" id="GO:0016042">
    <property type="term" value="P:lipid catabolic process"/>
    <property type="evidence" value="ECO:0007669"/>
    <property type="project" value="UniProtKB-KW"/>
</dbReference>
<accession>A0A316VLZ5</accession>
<dbReference type="Gene3D" id="1.10.260.130">
    <property type="match status" value="1"/>
</dbReference>
<keyword evidence="7" id="KW-0443">Lipid metabolism</keyword>
<proteinExistence type="predicted"/>
<evidence type="ECO:0000256" key="1">
    <source>
        <dbReference type="ARBA" id="ARBA00001024"/>
    </source>
</evidence>
<dbReference type="PANTHER" id="PTHR34853:SF1">
    <property type="entry name" value="LIPASE 5"/>
    <property type="match status" value="1"/>
</dbReference>
<dbReference type="Gene3D" id="3.40.50.1820">
    <property type="entry name" value="alpha/beta hydrolase"/>
    <property type="match status" value="1"/>
</dbReference>
<dbReference type="EMBL" id="KZ819602">
    <property type="protein sequence ID" value="PWN38612.1"/>
    <property type="molecule type" value="Genomic_DNA"/>
</dbReference>
<dbReference type="RefSeq" id="XP_025358914.1">
    <property type="nucleotide sequence ID" value="XM_025502127.1"/>
</dbReference>
<dbReference type="Proteomes" id="UP000245771">
    <property type="component" value="Unassembled WGS sequence"/>
</dbReference>
<name>A0A316VLZ5_9BASI</name>
<reference evidence="9 10" key="1">
    <citation type="journal article" date="2018" name="Mol. Biol. Evol.">
        <title>Broad Genomic Sampling Reveals a Smut Pathogenic Ancestry of the Fungal Clade Ustilaginomycotina.</title>
        <authorList>
            <person name="Kijpornyongpan T."/>
            <person name="Mondo S.J."/>
            <person name="Barry K."/>
            <person name="Sandor L."/>
            <person name="Lee J."/>
            <person name="Lipzen A."/>
            <person name="Pangilinan J."/>
            <person name="LaButti K."/>
            <person name="Hainaut M."/>
            <person name="Henrissat B."/>
            <person name="Grigoriev I.V."/>
            <person name="Spatafora J.W."/>
            <person name="Aime M.C."/>
        </authorList>
    </citation>
    <scope>NUCLEOTIDE SEQUENCE [LARGE SCALE GENOMIC DNA]</scope>
    <source>
        <strain evidence="9 10">MCA 3882</strain>
    </source>
</reference>
<comment type="subcellular location">
    <subcellularLocation>
        <location evidence="2">Secreted</location>
    </subcellularLocation>
</comment>
<sequence length="452" mass="49293">MRFFTIIILFFIFALATVASDTCGTNAHADPFFEAPNDVAEYSLGKIIRSREVQLNVTALPMLQAVGKTYQIVYRSQGFDASQPEANVMTVFVPKTYNPSKVSNVEVVLGAAAYDSNNPQCGPSRTILSSNVTAELFSVGIQLSLNRIYVLPDFEGPKAAFQQGNVAAAACLDALRALLQFSTIIPSTSKDKVRIGLEGYSNGGHAIAWTLQRLYTYAPELEKHVVGASIGGVPANATQVAQLEDGTRIAGFILLSLFGQAKVDKRVESWIEKHGIAGQIKKAKQYTETLCIDTVLKPFAGQKIWEKYFNLQAVQAYDDSSLPLSEGVVATQQGQSYAVKEITVPIFLFHSIHDQFVPIMTADEYQSRLCSGKSATVRYIRSTTEKHLGMRIVHIPYTALFLQGQFSGKGIPTGCQREDKALTLDDPTNVAAFGNATITALTQALQLARSEE</sequence>
<evidence type="ECO:0000256" key="7">
    <source>
        <dbReference type="ARBA" id="ARBA00023098"/>
    </source>
</evidence>
<keyword evidence="10" id="KW-1185">Reference proteome</keyword>
<evidence type="ECO:0000256" key="6">
    <source>
        <dbReference type="ARBA" id="ARBA00022963"/>
    </source>
</evidence>
<dbReference type="InterPro" id="IPR029058">
    <property type="entry name" value="AB_hydrolase_fold"/>
</dbReference>
<evidence type="ECO:0000256" key="2">
    <source>
        <dbReference type="ARBA" id="ARBA00004613"/>
    </source>
</evidence>
<dbReference type="OrthoDB" id="2373480at2759"/>
<keyword evidence="8" id="KW-0732">Signal</keyword>
<evidence type="ECO:0000256" key="5">
    <source>
        <dbReference type="ARBA" id="ARBA00022801"/>
    </source>
</evidence>
<gene>
    <name evidence="9" type="ORF">FA14DRAFT_28366</name>
</gene>
<protein>
    <recommendedName>
        <fullName evidence="3">triacylglycerol lipase</fullName>
        <ecNumber evidence="3">3.1.1.3</ecNumber>
    </recommendedName>
</protein>
<dbReference type="AlphaFoldDB" id="A0A316VLZ5"/>
<dbReference type="GO" id="GO:0004806">
    <property type="term" value="F:triacylglycerol lipase activity"/>
    <property type="evidence" value="ECO:0007669"/>
    <property type="project" value="UniProtKB-EC"/>
</dbReference>
<evidence type="ECO:0000256" key="8">
    <source>
        <dbReference type="SAM" id="SignalP"/>
    </source>
</evidence>
<evidence type="ECO:0000313" key="9">
    <source>
        <dbReference type="EMBL" id="PWN38612.1"/>
    </source>
</evidence>
<feature type="chain" id="PRO_5016421699" description="triacylglycerol lipase" evidence="8">
    <location>
        <begin position="20"/>
        <end position="452"/>
    </location>
</feature>